<reference evidence="1 2" key="1">
    <citation type="submission" date="2019-10" db="EMBL/GenBank/DDBJ databases">
        <authorList>
            <person name="Palmer J.M."/>
        </authorList>
    </citation>
    <scope>NUCLEOTIDE SEQUENCE [LARGE SCALE GENOMIC DNA]</scope>
    <source>
        <strain evidence="1 2">TWF694</strain>
    </source>
</reference>
<keyword evidence="2" id="KW-1185">Reference proteome</keyword>
<dbReference type="Proteomes" id="UP001365542">
    <property type="component" value="Unassembled WGS sequence"/>
</dbReference>
<comment type="caution">
    <text evidence="1">The sequence shown here is derived from an EMBL/GenBank/DDBJ whole genome shotgun (WGS) entry which is preliminary data.</text>
</comment>
<name>A0AAV9X8E5_9PEZI</name>
<dbReference type="EMBL" id="JAVHJO010000008">
    <property type="protein sequence ID" value="KAK6538213.1"/>
    <property type="molecule type" value="Genomic_DNA"/>
</dbReference>
<protein>
    <submittedName>
        <fullName evidence="1">Uncharacterized protein</fullName>
    </submittedName>
</protein>
<evidence type="ECO:0000313" key="2">
    <source>
        <dbReference type="Proteomes" id="UP001365542"/>
    </source>
</evidence>
<evidence type="ECO:0000313" key="1">
    <source>
        <dbReference type="EMBL" id="KAK6538213.1"/>
    </source>
</evidence>
<dbReference type="AlphaFoldDB" id="A0AAV9X8E5"/>
<accession>A0AAV9X8E5</accession>
<gene>
    <name evidence="1" type="ORF">TWF694_011094</name>
</gene>
<sequence length="322" mass="37184">MLGTGWHQQGPNGDIRCRISLKKFRCVNFLPMMDSAVSTAFKLPGMRNLERLDMVNCHLKGPFFSMTGPGIGIQDGIGWEKLKTVQLFHSPDVQSVQRAMFEGRLKSLEALTLVSARQSDPENWLVFNEGKKNLKSFWGEYWYQEAKWDSYYPYMINTKYLWEDHTRIRDFTPWLRLEELAITRTSLIIGRRRLNLPTSLRKLCVIQTKEEIRETINAAKSCENLLAGYSIEQVKETGEIPNLEVVAVGIESACLFHENDGRVELEEGDLFIVFAKHKFVGNLRKSKTVKTSYRRIGLEEAWEMFPDSHVLGPKSGPWGWFR</sequence>
<proteinExistence type="predicted"/>
<organism evidence="1 2">
    <name type="scientific">Orbilia ellipsospora</name>
    <dbReference type="NCBI Taxonomy" id="2528407"/>
    <lineage>
        <taxon>Eukaryota</taxon>
        <taxon>Fungi</taxon>
        <taxon>Dikarya</taxon>
        <taxon>Ascomycota</taxon>
        <taxon>Pezizomycotina</taxon>
        <taxon>Orbiliomycetes</taxon>
        <taxon>Orbiliales</taxon>
        <taxon>Orbiliaceae</taxon>
        <taxon>Orbilia</taxon>
    </lineage>
</organism>